<gene>
    <name evidence="7" type="ORF">B9G98_03827</name>
</gene>
<evidence type="ECO:0000256" key="1">
    <source>
        <dbReference type="ARBA" id="ARBA00022722"/>
    </source>
</evidence>
<organism evidence="7 8">
    <name type="scientific">Wickerhamiella sorbophila</name>
    <dbReference type="NCBI Taxonomy" id="45607"/>
    <lineage>
        <taxon>Eukaryota</taxon>
        <taxon>Fungi</taxon>
        <taxon>Dikarya</taxon>
        <taxon>Ascomycota</taxon>
        <taxon>Saccharomycotina</taxon>
        <taxon>Dipodascomycetes</taxon>
        <taxon>Dipodascales</taxon>
        <taxon>Trichomonascaceae</taxon>
        <taxon>Wickerhamiella</taxon>
    </lineage>
</organism>
<accession>A0A2T0FML1</accession>
<name>A0A2T0FML1_9ASCO</name>
<keyword evidence="1" id="KW-0540">Nuclease</keyword>
<dbReference type="GO" id="GO:0034477">
    <property type="term" value="P:U6 snRNA 3'-end processing"/>
    <property type="evidence" value="ECO:0007669"/>
    <property type="project" value="InterPro"/>
</dbReference>
<dbReference type="GO" id="GO:0016829">
    <property type="term" value="F:lyase activity"/>
    <property type="evidence" value="ECO:0007669"/>
    <property type="project" value="UniProtKB-KW"/>
</dbReference>
<dbReference type="Gene3D" id="3.90.1140.10">
    <property type="entry name" value="Cyclic phosphodiesterase"/>
    <property type="match status" value="1"/>
</dbReference>
<dbReference type="STRING" id="45607.A0A2T0FML1"/>
<dbReference type="AlphaFoldDB" id="A0A2T0FML1"/>
<evidence type="ECO:0000256" key="4">
    <source>
        <dbReference type="ARBA" id="ARBA00023242"/>
    </source>
</evidence>
<proteinExistence type="predicted"/>
<dbReference type="PANTHER" id="PTHR13522:SF3">
    <property type="entry name" value="U6 SNRNA PHOSPHODIESTERASE 1"/>
    <property type="match status" value="1"/>
</dbReference>
<evidence type="ECO:0000256" key="2">
    <source>
        <dbReference type="ARBA" id="ARBA00022801"/>
    </source>
</evidence>
<dbReference type="InterPro" id="IPR027521">
    <property type="entry name" value="Usb1"/>
</dbReference>
<dbReference type="GO" id="GO:0000175">
    <property type="term" value="F:3'-5'-RNA exonuclease activity"/>
    <property type="evidence" value="ECO:0007669"/>
    <property type="project" value="TreeGrafter"/>
</dbReference>
<sequence length="249" mass="27954">MPCSPRGSGFDCLRQLYSFQALVGVGERLMPLVEYSDDDDSDEAILQETQRRYQHGPRLMDPGFHQHNRTISHADGFYPTHVYLEYFANAHQTTELGSLADAIEFNSLVTTDLGASRPLHVSLSDTLMIPSDAKDRFLLLLHQWSDSVSLGPQRMSSQVRFLENPTKEKVFAVIPVESSGISELIVGLNKIFARPEWDLPVLPPSTPHLSFAVGSLEPIRDLQQTSLREVQFKTLCVRMGSRIHTYALA</sequence>
<keyword evidence="3" id="KW-0456">Lyase</keyword>
<keyword evidence="2" id="KW-0378">Hydrolase</keyword>
<protein>
    <recommendedName>
        <fullName evidence="5">U6 snRNA phosphodiesterase 1</fullName>
    </recommendedName>
    <alternativeName>
        <fullName evidence="6">3'-5' RNA exonuclease USB1</fullName>
    </alternativeName>
</protein>
<dbReference type="Pfam" id="PF09749">
    <property type="entry name" value="HVSL"/>
    <property type="match status" value="1"/>
</dbReference>
<evidence type="ECO:0000256" key="6">
    <source>
        <dbReference type="ARBA" id="ARBA00030030"/>
    </source>
</evidence>
<keyword evidence="4" id="KW-0539">Nucleus</keyword>
<evidence type="ECO:0000313" key="7">
    <source>
        <dbReference type="EMBL" id="PRT56207.1"/>
    </source>
</evidence>
<evidence type="ECO:0000313" key="8">
    <source>
        <dbReference type="Proteomes" id="UP000238350"/>
    </source>
</evidence>
<dbReference type="OrthoDB" id="49151at2759"/>
<evidence type="ECO:0000256" key="3">
    <source>
        <dbReference type="ARBA" id="ARBA00023239"/>
    </source>
</evidence>
<comment type="caution">
    <text evidence="7">The sequence shown here is derived from an EMBL/GenBank/DDBJ whole genome shotgun (WGS) entry which is preliminary data.</text>
</comment>
<dbReference type="Proteomes" id="UP000238350">
    <property type="component" value="Unassembled WGS sequence"/>
</dbReference>
<evidence type="ECO:0000256" key="5">
    <source>
        <dbReference type="ARBA" id="ARBA00029543"/>
    </source>
</evidence>
<reference evidence="7 8" key="1">
    <citation type="submission" date="2017-04" db="EMBL/GenBank/DDBJ databases">
        <title>Genome sequencing of [Candida] sorbophila.</title>
        <authorList>
            <person name="Ahn J.O."/>
        </authorList>
    </citation>
    <scope>NUCLEOTIDE SEQUENCE [LARGE SCALE GENOMIC DNA]</scope>
    <source>
        <strain evidence="7 8">DS02</strain>
    </source>
</reference>
<dbReference type="PANTHER" id="PTHR13522">
    <property type="entry name" value="U6 SNRNA PHOSPHODIESTERASE 1"/>
    <property type="match status" value="1"/>
</dbReference>
<keyword evidence="8" id="KW-1185">Reference proteome</keyword>
<dbReference type="RefSeq" id="XP_024666152.1">
    <property type="nucleotide sequence ID" value="XM_024810384.1"/>
</dbReference>
<dbReference type="GO" id="GO:0005634">
    <property type="term" value="C:nucleus"/>
    <property type="evidence" value="ECO:0007669"/>
    <property type="project" value="TreeGrafter"/>
</dbReference>
<dbReference type="GeneID" id="36517575"/>
<dbReference type="EMBL" id="NDIQ01000022">
    <property type="protein sequence ID" value="PRT56207.1"/>
    <property type="molecule type" value="Genomic_DNA"/>
</dbReference>